<sequence>MTRELLRHSVGGLGHIQMIIRIGYPLPGAGPLKATPRRSVDDILRFE</sequence>
<proteinExistence type="predicted"/>
<name>A0A1C3NWR7_9ACTN</name>
<evidence type="ECO:0008006" key="3">
    <source>
        <dbReference type="Google" id="ProtNLM"/>
    </source>
</evidence>
<dbReference type="EMBL" id="FLUV01000842">
    <property type="protein sequence ID" value="SBW21406.1"/>
    <property type="molecule type" value="Genomic_DNA"/>
</dbReference>
<keyword evidence="2" id="KW-1185">Reference proteome</keyword>
<gene>
    <name evidence="1" type="ORF">FDG2_1998</name>
</gene>
<accession>A0A1C3NWR7</accession>
<dbReference type="AlphaFoldDB" id="A0A1C3NWR7"/>
<organism evidence="1 2">
    <name type="scientific">Candidatus Protofrankia californiensis</name>
    <dbReference type="NCBI Taxonomy" id="1839754"/>
    <lineage>
        <taxon>Bacteria</taxon>
        <taxon>Bacillati</taxon>
        <taxon>Actinomycetota</taxon>
        <taxon>Actinomycetes</taxon>
        <taxon>Frankiales</taxon>
        <taxon>Frankiaceae</taxon>
        <taxon>Protofrankia</taxon>
    </lineage>
</organism>
<dbReference type="Proteomes" id="UP000199013">
    <property type="component" value="Unassembled WGS sequence"/>
</dbReference>
<reference evidence="2" key="1">
    <citation type="submission" date="2016-02" db="EMBL/GenBank/DDBJ databases">
        <authorList>
            <person name="Wibberg D."/>
        </authorList>
    </citation>
    <scope>NUCLEOTIDE SEQUENCE [LARGE SCALE GENOMIC DNA]</scope>
</reference>
<dbReference type="GO" id="GO:0016491">
    <property type="term" value="F:oxidoreductase activity"/>
    <property type="evidence" value="ECO:0007669"/>
    <property type="project" value="InterPro"/>
</dbReference>
<protein>
    <recommendedName>
        <fullName evidence="3">Nitroreductase domain-containing protein</fullName>
    </recommendedName>
</protein>
<evidence type="ECO:0000313" key="2">
    <source>
        <dbReference type="Proteomes" id="UP000199013"/>
    </source>
</evidence>
<dbReference type="InterPro" id="IPR000415">
    <property type="entry name" value="Nitroreductase-like"/>
</dbReference>
<dbReference type="Gene3D" id="3.40.109.10">
    <property type="entry name" value="NADH Oxidase"/>
    <property type="match status" value="1"/>
</dbReference>
<evidence type="ECO:0000313" key="1">
    <source>
        <dbReference type="EMBL" id="SBW21406.1"/>
    </source>
</evidence>